<keyword evidence="4 9" id="KW-0812">Transmembrane</keyword>
<dbReference type="EMBL" id="FWEW01000365">
    <property type="protein sequence ID" value="SLM34645.1"/>
    <property type="molecule type" value="Genomic_DNA"/>
</dbReference>
<feature type="transmembrane region" description="Helical" evidence="9">
    <location>
        <begin position="284"/>
        <end position="302"/>
    </location>
</feature>
<evidence type="ECO:0000313" key="11">
    <source>
        <dbReference type="Proteomes" id="UP000192927"/>
    </source>
</evidence>
<feature type="transmembrane region" description="Helical" evidence="9">
    <location>
        <begin position="90"/>
        <end position="114"/>
    </location>
</feature>
<evidence type="ECO:0000256" key="3">
    <source>
        <dbReference type="ARBA" id="ARBA00022448"/>
    </source>
</evidence>
<dbReference type="GO" id="GO:0005773">
    <property type="term" value="C:vacuole"/>
    <property type="evidence" value="ECO:0007669"/>
    <property type="project" value="UniProtKB-ARBA"/>
</dbReference>
<dbReference type="AlphaFoldDB" id="A0A1W5CV94"/>
<feature type="transmembrane region" description="Helical" evidence="9">
    <location>
        <begin position="64"/>
        <end position="84"/>
    </location>
</feature>
<evidence type="ECO:0000313" key="10">
    <source>
        <dbReference type="EMBL" id="SLM34645.1"/>
    </source>
</evidence>
<keyword evidence="5" id="KW-0029">Amino-acid transport</keyword>
<feature type="transmembrane region" description="Helical" evidence="9">
    <location>
        <begin position="32"/>
        <end position="52"/>
    </location>
</feature>
<name>A0A1W5CV94_9LECA</name>
<feature type="transmembrane region" description="Helical" evidence="9">
    <location>
        <begin position="378"/>
        <end position="401"/>
    </location>
</feature>
<feature type="region of interest" description="Disordered" evidence="8">
    <location>
        <begin position="579"/>
        <end position="667"/>
    </location>
</feature>
<feature type="transmembrane region" description="Helical" evidence="9">
    <location>
        <begin position="185"/>
        <end position="203"/>
    </location>
</feature>
<feature type="transmembrane region" description="Helical" evidence="9">
    <location>
        <begin position="352"/>
        <end position="372"/>
    </location>
</feature>
<organism evidence="10 11">
    <name type="scientific">Lasallia pustulata</name>
    <dbReference type="NCBI Taxonomy" id="136370"/>
    <lineage>
        <taxon>Eukaryota</taxon>
        <taxon>Fungi</taxon>
        <taxon>Dikarya</taxon>
        <taxon>Ascomycota</taxon>
        <taxon>Pezizomycotina</taxon>
        <taxon>Lecanoromycetes</taxon>
        <taxon>OSLEUM clade</taxon>
        <taxon>Umbilicariomycetidae</taxon>
        <taxon>Umbilicariales</taxon>
        <taxon>Umbilicariaceae</taxon>
        <taxon>Lasallia</taxon>
    </lineage>
</organism>
<dbReference type="GO" id="GO:0051453">
    <property type="term" value="P:regulation of intracellular pH"/>
    <property type="evidence" value="ECO:0007669"/>
    <property type="project" value="TreeGrafter"/>
</dbReference>
<dbReference type="SUPFAM" id="SSF103473">
    <property type="entry name" value="MFS general substrate transporter"/>
    <property type="match status" value="1"/>
</dbReference>
<keyword evidence="3" id="KW-0813">Transport</keyword>
<reference evidence="11" key="1">
    <citation type="submission" date="2017-03" db="EMBL/GenBank/DDBJ databases">
        <authorList>
            <person name="Sharma R."/>
            <person name="Thines M."/>
        </authorList>
    </citation>
    <scope>NUCLEOTIDE SEQUENCE [LARGE SCALE GENOMIC DNA]</scope>
</reference>
<dbReference type="GO" id="GO:0016020">
    <property type="term" value="C:membrane"/>
    <property type="evidence" value="ECO:0007669"/>
    <property type="project" value="InterPro"/>
</dbReference>
<feature type="compositionally biased region" description="Polar residues" evidence="8">
    <location>
        <begin position="594"/>
        <end position="607"/>
    </location>
</feature>
<feature type="compositionally biased region" description="Basic and acidic residues" evidence="8">
    <location>
        <begin position="633"/>
        <end position="642"/>
    </location>
</feature>
<feature type="region of interest" description="Disordered" evidence="8">
    <location>
        <begin position="242"/>
        <end position="261"/>
    </location>
</feature>
<evidence type="ECO:0000256" key="5">
    <source>
        <dbReference type="ARBA" id="ARBA00022970"/>
    </source>
</evidence>
<feature type="transmembrane region" description="Helical" evidence="9">
    <location>
        <begin position="322"/>
        <end position="340"/>
    </location>
</feature>
<sequence length="846" mass="92879">MLPLPGAPGSSWALYRSRLGAAFEGAEPRVCVAFWLFGLINNVLYVIILSAALDLVGPKVPKGVVLLADVIPSFLVKLCAPYFIHAVPYPIRIILFAGFSTTGMLLIALTPAYADGGTIASKMAGVVLASISSGGGELSFLGLTYYYGPFSLAAWGSGTGGAGLIGAGAYALATTSLQFSVRRTLLGSALLPVFMLISFFVVLPKGRMRQRAMKSDESAASTMEDEAGLRYDNGPISDVGGEDEGLLGGPTANDSEWRPSDGAGERWGKLWEGFIKNLKRSRSLFLPYMLPLLLVYIAEYTINQGVAPTLLFPLKQTPFKQFRVFYPTYNAIYQVGVFLSRSSTPFIRIHNLYLPSFLQILNLLLLVLHALFNFIPSVYIIFAIVFWEGLLGGLVYVNTFAEITDNVPREDREYSLGATSVSDSGGICVAGFIAMALEVLLCNWQDKNGSLISRTQQTQEAFNRHLSQIKDNWGVEPLLAIPDVGGLRPKNLDEIGVDLIHLLMRISKVEPRLAIVRKDMVAERDSRIRIKPSTYVSDQMLKAVDLKNLCNMYRSRSTAARSRTVSGEIELPMISLEPRKTRSTFAGQLPSPPEIQSSNSDQLSPQMLTRLGRKRKYGSTTKSPTPVARKRPHLAEVTERPKAQQTERSPPQQQQLSPSRKRTDASKVNLAGVMKETLSAKNKSGQESEERAEAAMTGTVSDLKEVYKPSVPLWHRYINTRHSAPIVNPVRLEVNRLRMSCGDMMFFIEGTARNYKSKPLTESQKEALACASEVCEMALKNILDGYLKKLEDADIIPQNLEDPLLSTQASTETGDVDSDVDIAGPGKSFVPISLRPQTSIVESFDP</sequence>
<evidence type="ECO:0000256" key="6">
    <source>
        <dbReference type="ARBA" id="ARBA00022989"/>
    </source>
</evidence>
<dbReference type="PANTHER" id="PTHR10981">
    <property type="entry name" value="BATTENIN"/>
    <property type="match status" value="1"/>
</dbReference>
<accession>A0A1W5CV94</accession>
<evidence type="ECO:0000256" key="8">
    <source>
        <dbReference type="SAM" id="MobiDB-lite"/>
    </source>
</evidence>
<comment type="similarity">
    <text evidence="2">Belongs to the battenin family.</text>
</comment>
<dbReference type="PANTHER" id="PTHR10981:SF0">
    <property type="entry name" value="BATTENIN"/>
    <property type="match status" value="1"/>
</dbReference>
<evidence type="ECO:0000256" key="7">
    <source>
        <dbReference type="ARBA" id="ARBA00023136"/>
    </source>
</evidence>
<evidence type="ECO:0000256" key="4">
    <source>
        <dbReference type="ARBA" id="ARBA00022692"/>
    </source>
</evidence>
<dbReference type="InterPro" id="IPR003492">
    <property type="entry name" value="Battenin_disease_Cln3"/>
</dbReference>
<proteinExistence type="inferred from homology"/>
<keyword evidence="7 9" id="KW-0472">Membrane</keyword>
<dbReference type="PRINTS" id="PR01315">
    <property type="entry name" value="BATTENIN"/>
</dbReference>
<keyword evidence="11" id="KW-1185">Reference proteome</keyword>
<protein>
    <submittedName>
        <fullName evidence="10">Protein btn1</fullName>
    </submittedName>
</protein>
<dbReference type="GO" id="GO:0012505">
    <property type="term" value="C:endomembrane system"/>
    <property type="evidence" value="ECO:0007669"/>
    <property type="project" value="UniProtKB-SubCell"/>
</dbReference>
<dbReference type="Proteomes" id="UP000192927">
    <property type="component" value="Unassembled WGS sequence"/>
</dbReference>
<feature type="transmembrane region" description="Helical" evidence="9">
    <location>
        <begin position="126"/>
        <end position="147"/>
    </location>
</feature>
<dbReference type="Pfam" id="PF02487">
    <property type="entry name" value="CLN3"/>
    <property type="match status" value="1"/>
</dbReference>
<evidence type="ECO:0000256" key="9">
    <source>
        <dbReference type="SAM" id="Phobius"/>
    </source>
</evidence>
<dbReference type="InterPro" id="IPR036259">
    <property type="entry name" value="MFS_trans_sf"/>
</dbReference>
<keyword evidence="6 9" id="KW-1133">Transmembrane helix</keyword>
<evidence type="ECO:0000256" key="1">
    <source>
        <dbReference type="ARBA" id="ARBA00004127"/>
    </source>
</evidence>
<comment type="subcellular location">
    <subcellularLocation>
        <location evidence="1">Endomembrane system</location>
        <topology evidence="1">Multi-pass membrane protein</topology>
    </subcellularLocation>
</comment>
<dbReference type="GO" id="GO:0006865">
    <property type="term" value="P:amino acid transport"/>
    <property type="evidence" value="ECO:0007669"/>
    <property type="project" value="UniProtKB-KW"/>
</dbReference>
<evidence type="ECO:0000256" key="2">
    <source>
        <dbReference type="ARBA" id="ARBA00007467"/>
    </source>
</evidence>
<feature type="transmembrane region" description="Helical" evidence="9">
    <location>
        <begin position="421"/>
        <end position="441"/>
    </location>
</feature>